<dbReference type="Proteomes" id="UP001642487">
    <property type="component" value="Chromosome 3"/>
</dbReference>
<dbReference type="EMBL" id="OZ021737">
    <property type="protein sequence ID" value="CAK9318509.1"/>
    <property type="molecule type" value="Genomic_DNA"/>
</dbReference>
<reference evidence="2 3" key="1">
    <citation type="submission" date="2024-03" db="EMBL/GenBank/DDBJ databases">
        <authorList>
            <person name="Gkanogiannis A."/>
            <person name="Becerra Lopez-Lavalle L."/>
        </authorList>
    </citation>
    <scope>NUCLEOTIDE SEQUENCE [LARGE SCALE GENOMIC DNA]</scope>
</reference>
<protein>
    <submittedName>
        <fullName evidence="2">Uncharacterized protein</fullName>
    </submittedName>
</protein>
<sequence length="384" mass="41250">MVEIPNVAADDDDMDDGMKCSYHPYRTNQGGICALCLQEKLGKLVSSSSPLPLPPSSSSSSSSSSFRSDFAAARHSAASSVQFRPHNGGQCHDQAPARTRIPFLSKKKKNQQEVGFRRSKSTTTPARGKFLDPYHGEGYSPKNRGWIWSLFDLSTKSHSSRKIDNGGLRESSKIASLPTAPTSEKLKGKCMETPKEFSGTGTAEDDDGGGEDSPNSSHASASVSSFERKVSRSRSVGCGSRSFSGDFFERITGFGDCTLRRVESHREGKPKINPTAMATVQDGSDCLKERVKCGGIFGGFMIQTSSSSSSASSTYWVSSSSGEEGRFPPAYGQGRSKNRGWTFASPMRALAKPSSSSSQGKRESSDKNSTQNLEAIPSLLAVRI</sequence>
<keyword evidence="3" id="KW-1185">Reference proteome</keyword>
<feature type="region of interest" description="Disordered" evidence="1">
    <location>
        <begin position="305"/>
        <end position="384"/>
    </location>
</feature>
<dbReference type="PANTHER" id="PTHR34460:SF2">
    <property type="entry name" value="OS04G0405500 PROTEIN"/>
    <property type="match status" value="1"/>
</dbReference>
<feature type="region of interest" description="Disordered" evidence="1">
    <location>
        <begin position="158"/>
        <end position="226"/>
    </location>
</feature>
<organism evidence="2 3">
    <name type="scientific">Citrullus colocynthis</name>
    <name type="common">colocynth</name>
    <dbReference type="NCBI Taxonomy" id="252529"/>
    <lineage>
        <taxon>Eukaryota</taxon>
        <taxon>Viridiplantae</taxon>
        <taxon>Streptophyta</taxon>
        <taxon>Embryophyta</taxon>
        <taxon>Tracheophyta</taxon>
        <taxon>Spermatophyta</taxon>
        <taxon>Magnoliopsida</taxon>
        <taxon>eudicotyledons</taxon>
        <taxon>Gunneridae</taxon>
        <taxon>Pentapetalae</taxon>
        <taxon>rosids</taxon>
        <taxon>fabids</taxon>
        <taxon>Cucurbitales</taxon>
        <taxon>Cucurbitaceae</taxon>
        <taxon>Benincaseae</taxon>
        <taxon>Citrullus</taxon>
    </lineage>
</organism>
<proteinExistence type="predicted"/>
<feature type="compositionally biased region" description="Low complexity" evidence="1">
    <location>
        <begin position="305"/>
        <end position="321"/>
    </location>
</feature>
<name>A0ABP0YDI0_9ROSI</name>
<feature type="compositionally biased region" description="Low complexity" evidence="1">
    <location>
        <begin position="46"/>
        <end position="80"/>
    </location>
</feature>
<feature type="compositionally biased region" description="Basic and acidic residues" evidence="1">
    <location>
        <begin position="184"/>
        <end position="195"/>
    </location>
</feature>
<feature type="region of interest" description="Disordered" evidence="1">
    <location>
        <begin position="46"/>
        <end position="135"/>
    </location>
</feature>
<evidence type="ECO:0000313" key="2">
    <source>
        <dbReference type="EMBL" id="CAK9318509.1"/>
    </source>
</evidence>
<dbReference type="PANTHER" id="PTHR34460">
    <property type="entry name" value="VITELLOGENIN-LIKE PROTEIN"/>
    <property type="match status" value="1"/>
</dbReference>
<evidence type="ECO:0000256" key="1">
    <source>
        <dbReference type="SAM" id="MobiDB-lite"/>
    </source>
</evidence>
<gene>
    <name evidence="2" type="ORF">CITCOLO1_LOCUS10478</name>
</gene>
<feature type="compositionally biased region" description="Low complexity" evidence="1">
    <location>
        <begin position="212"/>
        <end position="225"/>
    </location>
</feature>
<accession>A0ABP0YDI0</accession>
<evidence type="ECO:0000313" key="3">
    <source>
        <dbReference type="Proteomes" id="UP001642487"/>
    </source>
</evidence>